<evidence type="ECO:0000313" key="2">
    <source>
        <dbReference type="EMBL" id="KAK2858845.1"/>
    </source>
</evidence>
<feature type="region of interest" description="Disordered" evidence="1">
    <location>
        <begin position="1"/>
        <end position="167"/>
    </location>
</feature>
<reference evidence="2" key="1">
    <citation type="submission" date="2023-07" db="EMBL/GenBank/DDBJ databases">
        <title>Chromosome-level Genome Assembly of Striped Snakehead (Channa striata).</title>
        <authorList>
            <person name="Liu H."/>
        </authorList>
    </citation>
    <scope>NUCLEOTIDE SEQUENCE</scope>
    <source>
        <strain evidence="2">Gz</strain>
        <tissue evidence="2">Muscle</tissue>
    </source>
</reference>
<evidence type="ECO:0000313" key="3">
    <source>
        <dbReference type="Proteomes" id="UP001187415"/>
    </source>
</evidence>
<comment type="caution">
    <text evidence="2">The sequence shown here is derived from an EMBL/GenBank/DDBJ whole genome shotgun (WGS) entry which is preliminary data.</text>
</comment>
<sequence length="224" mass="25630">MAIWQRAFTCHPSTPPTAPFSSTPPQRRSRDGGIDRPYHKDRERQRERDGEQRPCRSKEDHRARSGDREQEEERERDLERDREGWSFHPHPHQQKSHSQPSTVKPKSRPSPPQPHCLPGGGAGSLHGPEADRGSRDEEGSSTPSERKCRQTEEERHPGPIIWDPPHGLRPFPCTPAVHRWSTPPLKTQRACQIAVSAPTEHSPDLASHFYTVSRLTMDILEKRQ</sequence>
<name>A0AA88NSJ0_CHASR</name>
<dbReference type="Proteomes" id="UP001187415">
    <property type="component" value="Unassembled WGS sequence"/>
</dbReference>
<protein>
    <submittedName>
        <fullName evidence="2">Uncharacterized protein</fullName>
    </submittedName>
</protein>
<proteinExistence type="predicted"/>
<accession>A0AA88NSJ0</accession>
<feature type="compositionally biased region" description="Basic and acidic residues" evidence="1">
    <location>
        <begin position="28"/>
        <end position="85"/>
    </location>
</feature>
<evidence type="ECO:0000256" key="1">
    <source>
        <dbReference type="SAM" id="MobiDB-lite"/>
    </source>
</evidence>
<dbReference type="EMBL" id="JAUPFM010000002">
    <property type="protein sequence ID" value="KAK2858845.1"/>
    <property type="molecule type" value="Genomic_DNA"/>
</dbReference>
<dbReference type="AlphaFoldDB" id="A0AA88NSJ0"/>
<organism evidence="2 3">
    <name type="scientific">Channa striata</name>
    <name type="common">Snakehead murrel</name>
    <name type="synonym">Ophicephalus striatus</name>
    <dbReference type="NCBI Taxonomy" id="64152"/>
    <lineage>
        <taxon>Eukaryota</taxon>
        <taxon>Metazoa</taxon>
        <taxon>Chordata</taxon>
        <taxon>Craniata</taxon>
        <taxon>Vertebrata</taxon>
        <taxon>Euteleostomi</taxon>
        <taxon>Actinopterygii</taxon>
        <taxon>Neopterygii</taxon>
        <taxon>Teleostei</taxon>
        <taxon>Neoteleostei</taxon>
        <taxon>Acanthomorphata</taxon>
        <taxon>Anabantaria</taxon>
        <taxon>Anabantiformes</taxon>
        <taxon>Channoidei</taxon>
        <taxon>Channidae</taxon>
        <taxon>Channa</taxon>
    </lineage>
</organism>
<keyword evidence="3" id="KW-1185">Reference proteome</keyword>
<feature type="compositionally biased region" description="Basic and acidic residues" evidence="1">
    <location>
        <begin position="128"/>
        <end position="157"/>
    </location>
</feature>
<gene>
    <name evidence="2" type="ORF">Q5P01_003465</name>
</gene>